<evidence type="ECO:0000256" key="2">
    <source>
        <dbReference type="ARBA" id="ARBA00022603"/>
    </source>
</evidence>
<feature type="region of interest" description="Disordered" evidence="6">
    <location>
        <begin position="1"/>
        <end position="27"/>
    </location>
</feature>
<name>A0A542CSP0_AMYCI</name>
<reference evidence="7 8" key="1">
    <citation type="submission" date="2019-06" db="EMBL/GenBank/DDBJ databases">
        <title>Sequencing the genomes of 1000 actinobacteria strains.</title>
        <authorList>
            <person name="Klenk H.-P."/>
        </authorList>
    </citation>
    <scope>NUCLEOTIDE SEQUENCE [LARGE SCALE GENOMIC DNA]</scope>
    <source>
        <strain evidence="7 8">DSM 45679</strain>
    </source>
</reference>
<dbReference type="Gene3D" id="3.40.50.150">
    <property type="entry name" value="Vaccinia Virus protein VP39"/>
    <property type="match status" value="1"/>
</dbReference>
<evidence type="ECO:0000256" key="5">
    <source>
        <dbReference type="ARBA" id="ARBA00023098"/>
    </source>
</evidence>
<evidence type="ECO:0000256" key="6">
    <source>
        <dbReference type="SAM" id="MobiDB-lite"/>
    </source>
</evidence>
<dbReference type="GO" id="GO:0008610">
    <property type="term" value="P:lipid biosynthetic process"/>
    <property type="evidence" value="ECO:0007669"/>
    <property type="project" value="InterPro"/>
</dbReference>
<dbReference type="EMBL" id="VFML01000002">
    <property type="protein sequence ID" value="TQI93837.1"/>
    <property type="molecule type" value="Genomic_DNA"/>
</dbReference>
<dbReference type="OrthoDB" id="9782855at2"/>
<protein>
    <submittedName>
        <fullName evidence="7">Cyclopropane-fatty-acyl-phospholipid synthase</fullName>
    </submittedName>
</protein>
<keyword evidence="2" id="KW-0489">Methyltransferase</keyword>
<dbReference type="Pfam" id="PF02353">
    <property type="entry name" value="CMAS"/>
    <property type="match status" value="1"/>
</dbReference>
<dbReference type="InterPro" id="IPR029063">
    <property type="entry name" value="SAM-dependent_MTases_sf"/>
</dbReference>
<dbReference type="GO" id="GO:0008168">
    <property type="term" value="F:methyltransferase activity"/>
    <property type="evidence" value="ECO:0007669"/>
    <property type="project" value="UniProtKB-KW"/>
</dbReference>
<sequence length="415" mass="46404">MSTSSVDRAPAAGRSAPDPEIWPDLGTPRRAPLRARVAEALFRRAVGQMDIRVSLPDGSRLGAGGPEAPRMWLHRPVTFFNRLGVDAKIGFGESYLAGDWSADALAEVLTPFAERVTTLVPPFLQRLRRFVDRAHPPGEDSSVTGARSNIRRHYDLSNEMFATFLDETMTYSSALFGAGDDLADAQRRKIDGVLDHAGVRSGTELLEIGTGWGELAIRAARRGARVTTVTLSEQQRDLALRRIGAAGVADRVDIRLSDYREVRGSYDAVVSVEMIEAVGGQYWPDFFGAVGRRLRPGGRVGLQAITMPHERMLATASSYTWMHKYIFPGGLLPSVEAIERGLAEHAALRLRAVREFGQDYARTLREWRERFTRRWQDVAGLGFDEVFRRMWEFYLAYSEAGFRARYLKVHQLSFA</sequence>
<keyword evidence="3" id="KW-0808">Transferase</keyword>
<evidence type="ECO:0000313" key="8">
    <source>
        <dbReference type="Proteomes" id="UP000320876"/>
    </source>
</evidence>
<dbReference type="InterPro" id="IPR050723">
    <property type="entry name" value="CFA/CMAS"/>
</dbReference>
<gene>
    <name evidence="7" type="ORF">FB471_5982</name>
</gene>
<dbReference type="AlphaFoldDB" id="A0A542CSP0"/>
<evidence type="ECO:0000256" key="3">
    <source>
        <dbReference type="ARBA" id="ARBA00022679"/>
    </source>
</evidence>
<keyword evidence="8" id="KW-1185">Reference proteome</keyword>
<dbReference type="PANTHER" id="PTHR43667">
    <property type="entry name" value="CYCLOPROPANE-FATTY-ACYL-PHOSPHOLIPID SYNTHASE"/>
    <property type="match status" value="1"/>
</dbReference>
<comment type="similarity">
    <text evidence="1">Belongs to the CFA/CMAS family.</text>
</comment>
<dbReference type="RefSeq" id="WP_142002976.1">
    <property type="nucleotide sequence ID" value="NZ_VFML01000002.1"/>
</dbReference>
<dbReference type="CDD" id="cd02440">
    <property type="entry name" value="AdoMet_MTases"/>
    <property type="match status" value="1"/>
</dbReference>
<dbReference type="PANTHER" id="PTHR43667:SF2">
    <property type="entry name" value="FATTY ACID C-METHYL TRANSFERASE"/>
    <property type="match status" value="1"/>
</dbReference>
<comment type="caution">
    <text evidence="7">The sequence shown here is derived from an EMBL/GenBank/DDBJ whole genome shotgun (WGS) entry which is preliminary data.</text>
</comment>
<evidence type="ECO:0000313" key="7">
    <source>
        <dbReference type="EMBL" id="TQI93837.1"/>
    </source>
</evidence>
<dbReference type="Proteomes" id="UP000320876">
    <property type="component" value="Unassembled WGS sequence"/>
</dbReference>
<dbReference type="InterPro" id="IPR003333">
    <property type="entry name" value="CMAS"/>
</dbReference>
<keyword evidence="4" id="KW-0949">S-adenosyl-L-methionine</keyword>
<proteinExistence type="inferred from homology"/>
<dbReference type="PIRSF" id="PIRSF003085">
    <property type="entry name" value="CMAS"/>
    <property type="match status" value="1"/>
</dbReference>
<evidence type="ECO:0000256" key="1">
    <source>
        <dbReference type="ARBA" id="ARBA00010815"/>
    </source>
</evidence>
<keyword evidence="5" id="KW-0443">Lipid metabolism</keyword>
<evidence type="ECO:0000256" key="4">
    <source>
        <dbReference type="ARBA" id="ARBA00022691"/>
    </source>
</evidence>
<organism evidence="7 8">
    <name type="scientific">Amycolatopsis cihanbeyliensis</name>
    <dbReference type="NCBI Taxonomy" id="1128664"/>
    <lineage>
        <taxon>Bacteria</taxon>
        <taxon>Bacillati</taxon>
        <taxon>Actinomycetota</taxon>
        <taxon>Actinomycetes</taxon>
        <taxon>Pseudonocardiales</taxon>
        <taxon>Pseudonocardiaceae</taxon>
        <taxon>Amycolatopsis</taxon>
    </lineage>
</organism>
<dbReference type="SUPFAM" id="SSF53335">
    <property type="entry name" value="S-adenosyl-L-methionine-dependent methyltransferases"/>
    <property type="match status" value="1"/>
</dbReference>
<accession>A0A542CSP0</accession>
<dbReference type="GO" id="GO:0032259">
    <property type="term" value="P:methylation"/>
    <property type="evidence" value="ECO:0007669"/>
    <property type="project" value="UniProtKB-KW"/>
</dbReference>